<accession>A0ABQ2MV11</accession>
<sequence length="300" mass="33533">MPFSQDKMRLATCRELLNLPDRDLRVIRRPSGRIVLDIAHAGQQAFQAMLFDCFFSPVREHPFDRSRGRSFADLETYFNSVSPRTDRLVIRTNTAARVALYLLPTVREFADGTIELAGLPGVRLADLGKRRLLLHHLPTGGQVELLDTRSGLDVNDVDLLMGDRAIDTDDHQPAIWIHRLVWRERGLTPSEATAAPHWATTAHTSLHSALMTRLHLWPGGYNRRASTAPARRANARHCLTWRYGRATDDIARLLTHSPVAIPGAVYTPSSTCGRDRALLRLNGAAIELDGPLPDEAARHE</sequence>
<name>A0ABQ2MV11_9ACTN</name>
<keyword evidence="2" id="KW-1185">Reference proteome</keyword>
<gene>
    <name evidence="1" type="ORF">GCM10012286_79080</name>
</gene>
<comment type="caution">
    <text evidence="1">The sequence shown here is derived from an EMBL/GenBank/DDBJ whole genome shotgun (WGS) entry which is preliminary data.</text>
</comment>
<proteinExistence type="predicted"/>
<evidence type="ECO:0000313" key="1">
    <source>
        <dbReference type="EMBL" id="GGO58847.1"/>
    </source>
</evidence>
<dbReference type="RefSeq" id="WP_189177531.1">
    <property type="nucleotide sequence ID" value="NZ_BMNG01000026.1"/>
</dbReference>
<organism evidence="1 2">
    <name type="scientific">Streptomyces lasiicapitis</name>
    <dbReference type="NCBI Taxonomy" id="1923961"/>
    <lineage>
        <taxon>Bacteria</taxon>
        <taxon>Bacillati</taxon>
        <taxon>Actinomycetota</taxon>
        <taxon>Actinomycetes</taxon>
        <taxon>Kitasatosporales</taxon>
        <taxon>Streptomycetaceae</taxon>
        <taxon>Streptomyces</taxon>
    </lineage>
</organism>
<dbReference type="Proteomes" id="UP000656881">
    <property type="component" value="Unassembled WGS sequence"/>
</dbReference>
<protein>
    <submittedName>
        <fullName evidence="1">Uncharacterized protein</fullName>
    </submittedName>
</protein>
<evidence type="ECO:0000313" key="2">
    <source>
        <dbReference type="Proteomes" id="UP000656881"/>
    </source>
</evidence>
<dbReference type="EMBL" id="BMNG01000026">
    <property type="protein sequence ID" value="GGO58847.1"/>
    <property type="molecule type" value="Genomic_DNA"/>
</dbReference>
<reference evidence="2" key="1">
    <citation type="journal article" date="2019" name="Int. J. Syst. Evol. Microbiol.">
        <title>The Global Catalogue of Microorganisms (GCM) 10K type strain sequencing project: providing services to taxonomists for standard genome sequencing and annotation.</title>
        <authorList>
            <consortium name="The Broad Institute Genomics Platform"/>
            <consortium name="The Broad Institute Genome Sequencing Center for Infectious Disease"/>
            <person name="Wu L."/>
            <person name="Ma J."/>
        </authorList>
    </citation>
    <scope>NUCLEOTIDE SEQUENCE [LARGE SCALE GENOMIC DNA]</scope>
    <source>
        <strain evidence="2">CGMCC 4.7349</strain>
    </source>
</reference>